<dbReference type="GO" id="GO:0016787">
    <property type="term" value="F:hydrolase activity"/>
    <property type="evidence" value="ECO:0007669"/>
    <property type="project" value="UniProtKB-KW"/>
</dbReference>
<keyword evidence="4" id="KW-0547">Nucleotide-binding</keyword>
<dbReference type="Gene3D" id="3.40.50.300">
    <property type="entry name" value="P-loop containing nucleotide triphosphate hydrolases"/>
    <property type="match status" value="1"/>
</dbReference>
<dbReference type="CDD" id="cd18793">
    <property type="entry name" value="SF2_C_SNF"/>
    <property type="match status" value="1"/>
</dbReference>
<evidence type="ECO:0000313" key="5">
    <source>
        <dbReference type="Proteomes" id="UP001143347"/>
    </source>
</evidence>
<dbReference type="InterPro" id="IPR014001">
    <property type="entry name" value="Helicase_ATP-bd"/>
</dbReference>
<sequence length="883" mass="97523">MGRDDRARIKALAHTASELIKQSEELRKVRRQVRDAGAAADAELRQRVVDLEVGGEQIKVLPLRPCDVDLLTSIEKARQLRMLSASDRSMIDSLSADVERAVDDARGSVGARRIFMSKEKREAGRQAGEFLERYLEWAEVEKVSDRLPSLILTATESSSLGDARSAFTDWLAKPRDTRAWGDATVIDGGPATGLGSAVTTIKRAADAENEARADALEAGNTVRHVETEKLISDMPVERLKDATRDRLRVNALTDAGITTVAQVMEHGEVLEGLPGVGQTTATRMRGAAQTLWQTTYEEMPVRIDINSRTSHGTDLLKALGSWRALRAGQPTARETELLQPMAALAESALDTPVLLAVFAKRDSYTADHLVQDMHAVKTRAQSISAATNTVTDPWDGFMEHPADYFALLSELGLLTEDENSIFGDLPTEVIEAVRQQELDGKHLRASLRGYQSFGARFTLVQKKVIIGDEMGLGKTIESIAVLTHLRARGSHHALVICPAAVVTNWMREVAAKSTLRPHRLHGPQRQSALRQWSRTGGVAVTTFEMLAWLSSEGFSTDDIGCVVVDEAHYIKNPQAQRSLRTVKIINDVPRAILLTGTPLENRLDEFRNLVEYVRPDLAVDANELSPRRFRQQVAPAYLRRNQEDVLTELPELVEVEEWLPLSAEDMNAYRAAVSEGNFMAMRQAAMTQGKKSQKMARLLDLVEEAESNERRVIVFSHFRSVLDEVVRALPGKVFGPLTGSVPAARRQEMVDKFSAAGHGAVLVSQIVAGGVGLNIQAASVVVICEPQLKPTTEWQAIARARRMGQLESVQVHRLLTEEGVDLRVTEILARKRELFEDFARVSDIADSAPEAVDISEAELAREVIAEERERLFTKEQSARDAVV</sequence>
<dbReference type="CDD" id="cd17919">
    <property type="entry name" value="DEXHc_Snf"/>
    <property type="match status" value="1"/>
</dbReference>
<dbReference type="Proteomes" id="UP001143347">
    <property type="component" value="Unassembled WGS sequence"/>
</dbReference>
<dbReference type="RefSeq" id="WP_266063196.1">
    <property type="nucleotide sequence ID" value="NZ_JAPKFM010000025.1"/>
</dbReference>
<keyword evidence="4" id="KW-0347">Helicase</keyword>
<dbReference type="AlphaFoldDB" id="A0A9X3I777"/>
<dbReference type="GO" id="GO:0005524">
    <property type="term" value="F:ATP binding"/>
    <property type="evidence" value="ECO:0007669"/>
    <property type="project" value="InterPro"/>
</dbReference>
<dbReference type="InterPro" id="IPR000330">
    <property type="entry name" value="SNF2_N"/>
</dbReference>
<gene>
    <name evidence="4" type="ORF">OSB52_19565</name>
</gene>
<dbReference type="SMART" id="SM00487">
    <property type="entry name" value="DEXDc"/>
    <property type="match status" value="1"/>
</dbReference>
<dbReference type="SMART" id="SM00490">
    <property type="entry name" value="HELICc"/>
    <property type="match status" value="1"/>
</dbReference>
<keyword evidence="4" id="KW-0067">ATP-binding</keyword>
<evidence type="ECO:0000313" key="4">
    <source>
        <dbReference type="EMBL" id="MCX2966284.1"/>
    </source>
</evidence>
<feature type="domain" description="Helicase ATP-binding" evidence="2">
    <location>
        <begin position="455"/>
        <end position="616"/>
    </location>
</feature>
<dbReference type="GO" id="GO:0004386">
    <property type="term" value="F:helicase activity"/>
    <property type="evidence" value="ECO:0007669"/>
    <property type="project" value="UniProtKB-KW"/>
</dbReference>
<organism evidence="4 5">
    <name type="scientific">Gordonia aquimaris</name>
    <dbReference type="NCBI Taxonomy" id="2984863"/>
    <lineage>
        <taxon>Bacteria</taxon>
        <taxon>Bacillati</taxon>
        <taxon>Actinomycetota</taxon>
        <taxon>Actinomycetes</taxon>
        <taxon>Mycobacteriales</taxon>
        <taxon>Gordoniaceae</taxon>
        <taxon>Gordonia</taxon>
    </lineage>
</organism>
<accession>A0A9X3I777</accession>
<dbReference type="InterPro" id="IPR049730">
    <property type="entry name" value="SNF2/RAD54-like_C"/>
</dbReference>
<dbReference type="InterPro" id="IPR027417">
    <property type="entry name" value="P-loop_NTPase"/>
</dbReference>
<dbReference type="PANTHER" id="PTHR10799">
    <property type="entry name" value="SNF2/RAD54 HELICASE FAMILY"/>
    <property type="match status" value="1"/>
</dbReference>
<dbReference type="EMBL" id="JAPKFM010000025">
    <property type="protein sequence ID" value="MCX2966284.1"/>
    <property type="molecule type" value="Genomic_DNA"/>
</dbReference>
<keyword evidence="1" id="KW-0378">Hydrolase</keyword>
<dbReference type="PROSITE" id="PS51192">
    <property type="entry name" value="HELICASE_ATP_BIND_1"/>
    <property type="match status" value="1"/>
</dbReference>
<dbReference type="InterPro" id="IPR038718">
    <property type="entry name" value="SNF2-like_sf"/>
</dbReference>
<evidence type="ECO:0000259" key="2">
    <source>
        <dbReference type="PROSITE" id="PS51192"/>
    </source>
</evidence>
<dbReference type="Gene3D" id="3.40.50.10810">
    <property type="entry name" value="Tandem AAA-ATPase domain"/>
    <property type="match status" value="1"/>
</dbReference>
<proteinExistence type="predicted"/>
<keyword evidence="5" id="KW-1185">Reference proteome</keyword>
<protein>
    <submittedName>
        <fullName evidence="4">DEAD/DEAH box helicase</fullName>
    </submittedName>
</protein>
<dbReference type="SUPFAM" id="SSF52540">
    <property type="entry name" value="P-loop containing nucleoside triphosphate hydrolases"/>
    <property type="match status" value="2"/>
</dbReference>
<evidence type="ECO:0000256" key="1">
    <source>
        <dbReference type="ARBA" id="ARBA00022801"/>
    </source>
</evidence>
<reference evidence="4" key="1">
    <citation type="submission" date="2022-10" db="EMBL/GenBank/DDBJ databases">
        <title>WGS of marine actinomycetes from Thailand.</title>
        <authorList>
            <person name="Thawai C."/>
        </authorList>
    </citation>
    <scope>NUCLEOTIDE SEQUENCE</scope>
    <source>
        <strain evidence="4">SW21</strain>
    </source>
</reference>
<dbReference type="InterPro" id="IPR001650">
    <property type="entry name" value="Helicase_C-like"/>
</dbReference>
<dbReference type="PROSITE" id="PS51194">
    <property type="entry name" value="HELICASE_CTER"/>
    <property type="match status" value="1"/>
</dbReference>
<dbReference type="Pfam" id="PF00176">
    <property type="entry name" value="SNF2-rel_dom"/>
    <property type="match status" value="1"/>
</dbReference>
<name>A0A9X3I777_9ACTN</name>
<comment type="caution">
    <text evidence="4">The sequence shown here is derived from an EMBL/GenBank/DDBJ whole genome shotgun (WGS) entry which is preliminary data.</text>
</comment>
<feature type="domain" description="Helicase C-terminal" evidence="3">
    <location>
        <begin position="697"/>
        <end position="860"/>
    </location>
</feature>
<evidence type="ECO:0000259" key="3">
    <source>
        <dbReference type="PROSITE" id="PS51194"/>
    </source>
</evidence>